<dbReference type="AlphaFoldDB" id="A0A5S3WQD5"/>
<dbReference type="EMBL" id="PNCI01000016">
    <property type="protein sequence ID" value="TMP29866.1"/>
    <property type="molecule type" value="Genomic_DNA"/>
</dbReference>
<comment type="caution">
    <text evidence="1">The sequence shown here is derived from an EMBL/GenBank/DDBJ whole genome shotgun (WGS) entry which is preliminary data.</text>
</comment>
<accession>A0A5S3WQD5</accession>
<evidence type="ECO:0000313" key="1">
    <source>
        <dbReference type="EMBL" id="TMP29866.1"/>
    </source>
</evidence>
<dbReference type="OrthoDB" id="5587015at2"/>
<name>A0A5S3WQD5_9GAMM</name>
<proteinExistence type="predicted"/>
<reference evidence="1 2" key="1">
    <citation type="submission" date="2018-01" db="EMBL/GenBank/DDBJ databases">
        <authorList>
            <person name="Paulsen S."/>
            <person name="Gram L.K."/>
        </authorList>
    </citation>
    <scope>NUCLEOTIDE SEQUENCE [LARGE SCALE GENOMIC DNA]</scope>
    <source>
        <strain evidence="1 2">S2676</strain>
    </source>
</reference>
<sequence length="176" mass="18763">MFVSRMMNCRGFTLLELLIALAIGLFMLGGIAVAYSTIRSTIAVNQELAQAQEVIRYTSQLMTRSIKQTASTPQVMLNGEALEVSQVANTPACDGSVPVVNYTETFSLLDGYLLCDISSDNLPAQRLLRGVNGLSFSVDGLITSITVTPVGVPAQYAAGIQIDIAASQQVLATANW</sequence>
<protein>
    <submittedName>
        <fullName evidence="1">Prepilin-type cleavage/methylation domain-containing protein</fullName>
    </submittedName>
</protein>
<organism evidence="1 2">
    <name type="scientific">Pseudoalteromonas rubra</name>
    <dbReference type="NCBI Taxonomy" id="43658"/>
    <lineage>
        <taxon>Bacteria</taxon>
        <taxon>Pseudomonadati</taxon>
        <taxon>Pseudomonadota</taxon>
        <taxon>Gammaproteobacteria</taxon>
        <taxon>Alteromonadales</taxon>
        <taxon>Pseudoalteromonadaceae</taxon>
        <taxon>Pseudoalteromonas</taxon>
    </lineage>
</organism>
<reference evidence="2" key="2">
    <citation type="submission" date="2019-06" db="EMBL/GenBank/DDBJ databases">
        <title>Co-occurence of chitin degradation, pigmentation and bioactivity in marine Pseudoalteromonas.</title>
        <authorList>
            <person name="Sonnenschein E.C."/>
            <person name="Bech P.K."/>
        </authorList>
    </citation>
    <scope>NUCLEOTIDE SEQUENCE [LARGE SCALE GENOMIC DNA]</scope>
    <source>
        <strain evidence="2">S2676</strain>
    </source>
</reference>
<evidence type="ECO:0000313" key="2">
    <source>
        <dbReference type="Proteomes" id="UP000310249"/>
    </source>
</evidence>
<dbReference type="NCBIfam" id="TIGR02532">
    <property type="entry name" value="IV_pilin_GFxxxE"/>
    <property type="match status" value="1"/>
</dbReference>
<dbReference type="InterPro" id="IPR012902">
    <property type="entry name" value="N_methyl_site"/>
</dbReference>
<dbReference type="Proteomes" id="UP000310249">
    <property type="component" value="Unassembled WGS sequence"/>
</dbReference>
<dbReference type="Pfam" id="PF07963">
    <property type="entry name" value="N_methyl"/>
    <property type="match status" value="1"/>
</dbReference>
<gene>
    <name evidence="1" type="ORF">CWB99_07195</name>
</gene>